<gene>
    <name evidence="2" type="ORF">BN869_000002552_1</name>
</gene>
<evidence type="ECO:0000313" key="2">
    <source>
        <dbReference type="EMBL" id="CEO46497.1"/>
    </source>
</evidence>
<sequence>MSAFKSLPRQTSLQVLVVIHASVLQTVIYLVHSLHLTARYTSPTIAGAPWTTPPLSAHNVPSAGITDSHSYHRKTKTPSNMARGMGTTRKDDIHMTIWYRQMTSVFVPFFVPNIWNDTSDCRFIAVDRWDPVVFIVFDLFNIQYDHLDAHLDGKNELPVRVVRISQGDNRYLIKASEAQHIKYLSDEVRNLHESHGWEERVPFRIDHYNGAYPTYYHPRALRNENSGRNLGTPP</sequence>
<reference evidence="2" key="1">
    <citation type="submission" date="2015-01" db="EMBL/GenBank/DDBJ databases">
        <authorList>
            <person name="Durling Mikael"/>
        </authorList>
    </citation>
    <scope>NUCLEOTIDE SEQUENCE</scope>
</reference>
<proteinExistence type="predicted"/>
<dbReference type="EMBL" id="CDPU01000005">
    <property type="protein sequence ID" value="CEO46497.1"/>
    <property type="molecule type" value="Genomic_DNA"/>
</dbReference>
<feature type="region of interest" description="Disordered" evidence="1">
    <location>
        <begin position="66"/>
        <end position="86"/>
    </location>
</feature>
<name>A0A0B7JT83_BIOOC</name>
<organism evidence="2">
    <name type="scientific">Bionectria ochroleuca</name>
    <name type="common">Gliocladium roseum</name>
    <dbReference type="NCBI Taxonomy" id="29856"/>
    <lineage>
        <taxon>Eukaryota</taxon>
        <taxon>Fungi</taxon>
        <taxon>Dikarya</taxon>
        <taxon>Ascomycota</taxon>
        <taxon>Pezizomycotina</taxon>
        <taxon>Sordariomycetes</taxon>
        <taxon>Hypocreomycetidae</taxon>
        <taxon>Hypocreales</taxon>
        <taxon>Bionectriaceae</taxon>
        <taxon>Clonostachys</taxon>
    </lineage>
</organism>
<evidence type="ECO:0000256" key="1">
    <source>
        <dbReference type="SAM" id="MobiDB-lite"/>
    </source>
</evidence>
<accession>A0A0B7JT83</accession>
<protein>
    <submittedName>
        <fullName evidence="2">Uncharacterized protein</fullName>
    </submittedName>
</protein>
<dbReference type="AlphaFoldDB" id="A0A0B7JT83"/>